<name>A0A6B3N237_9CYAN</name>
<keyword evidence="1" id="KW-0472">Membrane</keyword>
<feature type="transmembrane region" description="Helical" evidence="1">
    <location>
        <begin position="32"/>
        <end position="65"/>
    </location>
</feature>
<comment type="caution">
    <text evidence="2">The sequence shown here is derived from an EMBL/GenBank/DDBJ whole genome shotgun (WGS) entry which is preliminary data.</text>
</comment>
<proteinExistence type="predicted"/>
<dbReference type="AlphaFoldDB" id="A0A6B3N237"/>
<keyword evidence="1" id="KW-0812">Transmembrane</keyword>
<accession>A0A6B3N237</accession>
<sequence length="88" mass="10059">MLVLKITLLLTGLWAVWTSLKACEQVYGITLLLSGLILVVWGLSLAPLWLQIAVEMLLIFLVHLFSNLYRPYRRIPLSQVTEVDYEAD</sequence>
<keyword evidence="1" id="KW-1133">Transmembrane helix</keyword>
<dbReference type="EMBL" id="JAAHFQ010000081">
    <property type="protein sequence ID" value="NER27209.1"/>
    <property type="molecule type" value="Genomic_DNA"/>
</dbReference>
<reference evidence="2" key="1">
    <citation type="submission" date="2019-11" db="EMBL/GenBank/DDBJ databases">
        <title>Genomic insights into an expanded diversity of filamentous marine cyanobacteria reveals the extraordinary biosynthetic potential of Moorea and Okeania.</title>
        <authorList>
            <person name="Ferreira Leao T."/>
            <person name="Wang M."/>
            <person name="Moss N."/>
            <person name="Da Silva R."/>
            <person name="Sanders J."/>
            <person name="Nurk S."/>
            <person name="Gurevich A."/>
            <person name="Humphrey G."/>
            <person name="Reher R."/>
            <person name="Zhu Q."/>
            <person name="Belda-Ferre P."/>
            <person name="Glukhov E."/>
            <person name="Rex R."/>
            <person name="Dorrestein P.C."/>
            <person name="Knight R."/>
            <person name="Pevzner P."/>
            <person name="Gerwick W.H."/>
            <person name="Gerwick L."/>
        </authorList>
    </citation>
    <scope>NUCLEOTIDE SEQUENCE</scope>
    <source>
        <strain evidence="2">SIO1C4</strain>
    </source>
</reference>
<evidence type="ECO:0000313" key="2">
    <source>
        <dbReference type="EMBL" id="NER27209.1"/>
    </source>
</evidence>
<organism evidence="2">
    <name type="scientific">Symploca sp. SIO1C4</name>
    <dbReference type="NCBI Taxonomy" id="2607765"/>
    <lineage>
        <taxon>Bacteria</taxon>
        <taxon>Bacillati</taxon>
        <taxon>Cyanobacteriota</taxon>
        <taxon>Cyanophyceae</taxon>
        <taxon>Coleofasciculales</taxon>
        <taxon>Coleofasciculaceae</taxon>
        <taxon>Symploca</taxon>
    </lineage>
</organism>
<protein>
    <submittedName>
        <fullName evidence="2">Uncharacterized protein</fullName>
    </submittedName>
</protein>
<evidence type="ECO:0000256" key="1">
    <source>
        <dbReference type="SAM" id="Phobius"/>
    </source>
</evidence>
<gene>
    <name evidence="2" type="ORF">F6J89_06120</name>
</gene>